<dbReference type="Proteomes" id="UP000243975">
    <property type="component" value="Unassembled WGS sequence"/>
</dbReference>
<dbReference type="EMBL" id="LEKV01004354">
    <property type="protein sequence ID" value="KVH96128.1"/>
    <property type="molecule type" value="Genomic_DNA"/>
</dbReference>
<gene>
    <name evidence="8" type="ORF">Ccrd_001796</name>
</gene>
<dbReference type="SMART" id="SM01019">
    <property type="entry name" value="B3"/>
    <property type="match status" value="2"/>
</dbReference>
<evidence type="ECO:0000256" key="3">
    <source>
        <dbReference type="ARBA" id="ARBA00023125"/>
    </source>
</evidence>
<dbReference type="SUPFAM" id="SSF101936">
    <property type="entry name" value="DNA-binding pseudobarrel domain"/>
    <property type="match status" value="2"/>
</dbReference>
<evidence type="ECO:0000256" key="5">
    <source>
        <dbReference type="ARBA" id="ARBA00023242"/>
    </source>
</evidence>
<feature type="compositionally biased region" description="Basic and acidic residues" evidence="6">
    <location>
        <begin position="312"/>
        <end position="321"/>
    </location>
</feature>
<dbReference type="PANTHER" id="PTHR31920">
    <property type="entry name" value="B3 DOMAIN-CONTAINING"/>
    <property type="match status" value="1"/>
</dbReference>
<comment type="caution">
    <text evidence="8">The sequence shown here is derived from an EMBL/GenBank/DDBJ whole genome shotgun (WGS) entry which is preliminary data.</text>
</comment>
<keyword evidence="5" id="KW-0539">Nucleus</keyword>
<evidence type="ECO:0000256" key="4">
    <source>
        <dbReference type="ARBA" id="ARBA00023163"/>
    </source>
</evidence>
<sequence>MTTESSEEGPPSFFKVVRCPSAPHLALPTAFVKRYLEKIPKTPILKTATGESSWRLKIKKIGEDYCFSDGWEKLAKDAQLRIMDIVVVSLIDPFTFEVAFFDANGCDKDLPLNNTSWVYLSLSVYLYCTIIKIKWVLNDGSLAQEFSGDADDVDEVMSDEEDDGDEVMPNENLCFQKVISEKSHRYTMTLPQKFVKAAELENRSGIRMKDHEGKEWIMGLLVEKYHNRHSLSSGWSLFRQYYNLSEGDICLFKFIKEEGVLSLAQVLKNKKAGKQENGNRKETPANMEGVKRKRGRPRVEKPGNGNGGGVKVKSEDEAEVIKRKRGRPPLQKHRDGGVKIENQSEVVKRKRGRPRVEGKIKIEDGDGDGDGDCDCDGDGSVVKIKVEKGGFS</sequence>
<comment type="subcellular location">
    <subcellularLocation>
        <location evidence="1">Nucleus</location>
    </subcellularLocation>
</comment>
<feature type="compositionally biased region" description="Basic residues" evidence="6">
    <location>
        <begin position="322"/>
        <end position="331"/>
    </location>
</feature>
<name>A0A103XSM1_CYNCS</name>
<dbReference type="GO" id="GO:0003677">
    <property type="term" value="F:DNA binding"/>
    <property type="evidence" value="ECO:0007669"/>
    <property type="project" value="UniProtKB-KW"/>
</dbReference>
<proteinExistence type="predicted"/>
<dbReference type="InterPro" id="IPR017956">
    <property type="entry name" value="AT_hook_DNA-bd_motif"/>
</dbReference>
<dbReference type="CDD" id="cd10017">
    <property type="entry name" value="B3_DNA"/>
    <property type="match status" value="2"/>
</dbReference>
<dbReference type="InterPro" id="IPR050655">
    <property type="entry name" value="Plant_B3_domain"/>
</dbReference>
<feature type="region of interest" description="Disordered" evidence="6">
    <location>
        <begin position="271"/>
        <end position="375"/>
    </location>
</feature>
<dbReference type="STRING" id="59895.A0A103XSM1"/>
<dbReference type="Gramene" id="KVH96128">
    <property type="protein sequence ID" value="KVH96128"/>
    <property type="gene ID" value="Ccrd_001796"/>
</dbReference>
<evidence type="ECO:0000259" key="7">
    <source>
        <dbReference type="PROSITE" id="PS50863"/>
    </source>
</evidence>
<organism evidence="8 9">
    <name type="scientific">Cynara cardunculus var. scolymus</name>
    <name type="common">Globe artichoke</name>
    <name type="synonym">Cynara scolymus</name>
    <dbReference type="NCBI Taxonomy" id="59895"/>
    <lineage>
        <taxon>Eukaryota</taxon>
        <taxon>Viridiplantae</taxon>
        <taxon>Streptophyta</taxon>
        <taxon>Embryophyta</taxon>
        <taxon>Tracheophyta</taxon>
        <taxon>Spermatophyta</taxon>
        <taxon>Magnoliopsida</taxon>
        <taxon>eudicotyledons</taxon>
        <taxon>Gunneridae</taxon>
        <taxon>Pentapetalae</taxon>
        <taxon>asterids</taxon>
        <taxon>campanulids</taxon>
        <taxon>Asterales</taxon>
        <taxon>Asteraceae</taxon>
        <taxon>Carduoideae</taxon>
        <taxon>Cardueae</taxon>
        <taxon>Carduinae</taxon>
        <taxon>Cynara</taxon>
    </lineage>
</organism>
<evidence type="ECO:0000313" key="8">
    <source>
        <dbReference type="EMBL" id="KVH96128.1"/>
    </source>
</evidence>
<protein>
    <submittedName>
        <fullName evidence="8">AT hook-like protein</fullName>
    </submittedName>
</protein>
<evidence type="ECO:0000256" key="2">
    <source>
        <dbReference type="ARBA" id="ARBA00023015"/>
    </source>
</evidence>
<keyword evidence="9" id="KW-1185">Reference proteome</keyword>
<dbReference type="PRINTS" id="PR00929">
    <property type="entry name" value="ATHOOK"/>
</dbReference>
<reference evidence="8 9" key="1">
    <citation type="journal article" date="2016" name="Sci. Rep.">
        <title>The genome sequence of the outbreeding globe artichoke constructed de novo incorporating a phase-aware low-pass sequencing strategy of F1 progeny.</title>
        <authorList>
            <person name="Scaglione D."/>
            <person name="Reyes-Chin-Wo S."/>
            <person name="Acquadro A."/>
            <person name="Froenicke L."/>
            <person name="Portis E."/>
            <person name="Beitel C."/>
            <person name="Tirone M."/>
            <person name="Mauro R."/>
            <person name="Lo Monaco A."/>
            <person name="Mauromicale G."/>
            <person name="Faccioli P."/>
            <person name="Cattivelli L."/>
            <person name="Rieseberg L."/>
            <person name="Michelmore R."/>
            <person name="Lanteri S."/>
        </authorList>
    </citation>
    <scope>NUCLEOTIDE SEQUENCE [LARGE SCALE GENOMIC DNA]</scope>
    <source>
        <strain evidence="8">2C</strain>
    </source>
</reference>
<feature type="domain" description="TF-B3" evidence="7">
    <location>
        <begin position="173"/>
        <end position="269"/>
    </location>
</feature>
<evidence type="ECO:0000256" key="6">
    <source>
        <dbReference type="SAM" id="MobiDB-lite"/>
    </source>
</evidence>
<dbReference type="GO" id="GO:0005634">
    <property type="term" value="C:nucleus"/>
    <property type="evidence" value="ECO:0007669"/>
    <property type="project" value="UniProtKB-SubCell"/>
</dbReference>
<feature type="compositionally biased region" description="Basic and acidic residues" evidence="6">
    <location>
        <begin position="273"/>
        <end position="283"/>
    </location>
</feature>
<keyword evidence="4" id="KW-0804">Transcription</keyword>
<dbReference type="Pfam" id="PF02362">
    <property type="entry name" value="B3"/>
    <property type="match status" value="2"/>
</dbReference>
<dbReference type="InterPro" id="IPR015300">
    <property type="entry name" value="DNA-bd_pseudobarrel_sf"/>
</dbReference>
<dbReference type="OMA" id="SNYFICE"/>
<dbReference type="PROSITE" id="PS50863">
    <property type="entry name" value="B3"/>
    <property type="match status" value="2"/>
</dbReference>
<dbReference type="InterPro" id="IPR003340">
    <property type="entry name" value="B3_DNA-bd"/>
</dbReference>
<feature type="compositionally biased region" description="Acidic residues" evidence="6">
    <location>
        <begin position="365"/>
        <end position="375"/>
    </location>
</feature>
<dbReference type="AlphaFoldDB" id="A0A103XSM1"/>
<feature type="compositionally biased region" description="Basic and acidic residues" evidence="6">
    <location>
        <begin position="354"/>
        <end position="364"/>
    </location>
</feature>
<evidence type="ECO:0000313" key="9">
    <source>
        <dbReference type="Proteomes" id="UP000243975"/>
    </source>
</evidence>
<feature type="domain" description="TF-B3" evidence="7">
    <location>
        <begin position="10"/>
        <end position="104"/>
    </location>
</feature>
<evidence type="ECO:0000256" key="1">
    <source>
        <dbReference type="ARBA" id="ARBA00004123"/>
    </source>
</evidence>
<keyword evidence="2" id="KW-0805">Transcription regulation</keyword>
<keyword evidence="3" id="KW-0238">DNA-binding</keyword>
<accession>A0A103XSM1</accession>
<dbReference type="Gene3D" id="2.40.330.10">
    <property type="entry name" value="DNA-binding pseudobarrel domain"/>
    <property type="match status" value="2"/>
</dbReference>
<feature type="non-terminal residue" evidence="8">
    <location>
        <position position="392"/>
    </location>
</feature>
<dbReference type="PANTHER" id="PTHR31920:SF101">
    <property type="entry name" value="DNA-BINDING PSEUDOBARREL DOMAIN-CONTAINING PROTEIN-RELATED"/>
    <property type="match status" value="1"/>
</dbReference>